<proteinExistence type="predicted"/>
<gene>
    <name evidence="1" type="ORF">HWQ62_00030</name>
</gene>
<evidence type="ECO:0000313" key="1">
    <source>
        <dbReference type="EMBL" id="QOI90167.1"/>
    </source>
</evidence>
<sequence>MLVYLIQTILIFLSFGFIYFNHKRISNIQINNEALILDTKKKINALNTVLLQKYEQKQNIDSKIMKILINKMNALSSNMTVKDESLINEIDSVKSTLRYLREQNTLFNRFDEESV</sequence>
<keyword evidence="2" id="KW-1185">Reference proteome</keyword>
<protein>
    <submittedName>
        <fullName evidence="1">Uncharacterized protein</fullName>
    </submittedName>
</protein>
<name>A0A7M4CER1_9VIRU</name>
<organism evidence="1 2">
    <name type="scientific">Pyramimonas orientalis virus 01B</name>
    <dbReference type="NCBI Taxonomy" id="3134525"/>
    <lineage>
        <taxon>Viruses</taxon>
        <taxon>Varidnaviria</taxon>
        <taxon>Bamfordvirae</taxon>
        <taxon>Nucleocytoviricota</taxon>
        <taxon>Megaviricetes</taxon>
        <taxon>Imitervirales</taxon>
        <taxon>Allomimiviridae</taxon>
        <taxon>Heliosvirus</taxon>
        <taxon>Heliosvirus raunefjordenense</taxon>
    </lineage>
</organism>
<reference evidence="1" key="1">
    <citation type="submission" date="2020-06" db="EMBL/GenBank/DDBJ databases">
        <title>Lateral gene transfer of anion-conducting channel rhodopsins between green algae and giant viruses.</title>
        <authorList>
            <person name="Rozenberg A."/>
            <person name="Oppermann J."/>
            <person name="Wietek J."/>
            <person name="Fernandez Lahore R.G."/>
            <person name="Sandaa R.-A."/>
            <person name="Bratbak G."/>
            <person name="Hegemann P."/>
            <person name="Beja O."/>
        </authorList>
    </citation>
    <scope>NUCLEOTIDE SEQUENCE</scope>
    <source>
        <strain evidence="1">01B</strain>
    </source>
</reference>
<dbReference type="Proteomes" id="UP001162120">
    <property type="component" value="Segment"/>
</dbReference>
<dbReference type="EMBL" id="MT663534">
    <property type="protein sequence ID" value="QOI90167.1"/>
    <property type="molecule type" value="Genomic_DNA"/>
</dbReference>
<accession>A0A7M4CER1</accession>
<evidence type="ECO:0000313" key="2">
    <source>
        <dbReference type="Proteomes" id="UP001162120"/>
    </source>
</evidence>